<dbReference type="PROSITE" id="PS50982">
    <property type="entry name" value="MBD"/>
    <property type="match status" value="1"/>
</dbReference>
<keyword evidence="8 11" id="KW-0103">Bromodomain</keyword>
<reference evidence="20" key="1">
    <citation type="submission" date="2016-04" db="UniProtKB">
        <authorList>
            <consortium name="WormBaseParasite"/>
        </authorList>
    </citation>
    <scope>IDENTIFICATION</scope>
</reference>
<dbReference type="InterPro" id="IPR001965">
    <property type="entry name" value="Znf_PHD"/>
</dbReference>
<feature type="region of interest" description="Disordered" evidence="14">
    <location>
        <begin position="78"/>
        <end position="175"/>
    </location>
</feature>
<feature type="coiled-coil region" evidence="13">
    <location>
        <begin position="906"/>
        <end position="933"/>
    </location>
</feature>
<dbReference type="InterPro" id="IPR011011">
    <property type="entry name" value="Znf_FYVE_PHD"/>
</dbReference>
<evidence type="ECO:0000259" key="16">
    <source>
        <dbReference type="PROSITE" id="PS50016"/>
    </source>
</evidence>
<keyword evidence="7 13" id="KW-0175">Coiled coil</keyword>
<dbReference type="WBParaSite" id="EEL_0000012001-mRNA-1">
    <property type="protein sequence ID" value="EEL_0000012001-mRNA-1"/>
    <property type="gene ID" value="EEL_0000012001"/>
</dbReference>
<feature type="domain" description="MBD" evidence="18">
    <location>
        <begin position="334"/>
        <end position="406"/>
    </location>
</feature>
<dbReference type="InterPro" id="IPR028941">
    <property type="entry name" value="WHIM2_dom"/>
</dbReference>
<dbReference type="GO" id="GO:0000785">
    <property type="term" value="C:chromatin"/>
    <property type="evidence" value="ECO:0007669"/>
    <property type="project" value="TreeGrafter"/>
</dbReference>
<keyword evidence="6" id="KW-0805">Transcription regulation</keyword>
<dbReference type="InterPro" id="IPR019787">
    <property type="entry name" value="Znf_PHD-finger"/>
</dbReference>
<feature type="compositionally biased region" description="Low complexity" evidence="14">
    <location>
        <begin position="157"/>
        <end position="170"/>
    </location>
</feature>
<dbReference type="InterPro" id="IPR016177">
    <property type="entry name" value="DNA-bd_dom_sf"/>
</dbReference>
<dbReference type="SMART" id="SM00571">
    <property type="entry name" value="DDT"/>
    <property type="match status" value="1"/>
</dbReference>
<feature type="domain" description="Bromo" evidence="15">
    <location>
        <begin position="1464"/>
        <end position="1534"/>
    </location>
</feature>
<evidence type="ECO:0000256" key="4">
    <source>
        <dbReference type="ARBA" id="ARBA00022771"/>
    </source>
</evidence>
<dbReference type="SUPFAM" id="SSF54171">
    <property type="entry name" value="DNA-binding domain"/>
    <property type="match status" value="1"/>
</dbReference>
<dbReference type="PROSITE" id="PS50016">
    <property type="entry name" value="ZF_PHD_2"/>
    <property type="match status" value="2"/>
</dbReference>
<dbReference type="PROSITE" id="PS50827">
    <property type="entry name" value="DDT"/>
    <property type="match status" value="1"/>
</dbReference>
<evidence type="ECO:0000259" key="15">
    <source>
        <dbReference type="PROSITE" id="PS50014"/>
    </source>
</evidence>
<dbReference type="PROSITE" id="PS50014">
    <property type="entry name" value="BROMODOMAIN_2"/>
    <property type="match status" value="1"/>
</dbReference>
<dbReference type="InterPro" id="IPR018501">
    <property type="entry name" value="DDT_dom"/>
</dbReference>
<name>A0A0R3RFI2_9BILA</name>
<dbReference type="CDD" id="cd15545">
    <property type="entry name" value="PHD_BAZ2A_like"/>
    <property type="match status" value="1"/>
</dbReference>
<protein>
    <submittedName>
        <fullName evidence="20">Bromodomain adjacent to zinc finger domain protein 2B</fullName>
    </submittedName>
</protein>
<evidence type="ECO:0000256" key="2">
    <source>
        <dbReference type="ARBA" id="ARBA00007444"/>
    </source>
</evidence>
<feature type="compositionally biased region" description="Polar residues" evidence="14">
    <location>
        <begin position="115"/>
        <end position="132"/>
    </location>
</feature>
<comment type="subcellular location">
    <subcellularLocation>
        <location evidence="1">Nucleus</location>
    </subcellularLocation>
</comment>
<feature type="domain" description="DDT" evidence="17">
    <location>
        <begin position="665"/>
        <end position="729"/>
    </location>
</feature>
<sequence length="1590" mass="177179">MGDQAQQNFLALLAAQAATQNNVPMGLLFPNLNFGMANTVDMMFWNMAQLSQPGLLLQQQQQPQESFEEVFRRMATASARSANIATGRQQTSREADNTDSSESVLRPTGHFVSDVASTSSANVGIPTSSFPDSPTKGLEPGEIPKRRDGSRTRNGMSSQLSPASSSSSSSTGGVPLNSNLLEASARCYAALAASASQQQQQQQSELIAAVLQSAVNYEKARARAATTSSAAATASPSGSSSGTQILKRTALTHQHSNTGLSSCRKDESHRSCVVSAKVASHEAMLTAPSSARFTDSPLDLSFHKSKNGATGERSRIFSEHASGADSDGSRKRTQADAALIRIPLKSGWRRQTCIRTISASGVRGDVIYYAPCGKKLGSYAEVTRYLTKKNIKDIGRENFSFSCKVIVGEYILFKDDEDGSKVPDRVSEERILAEIANCSATNTVRRTSGTHVKATLSSGTIEPSGTAAISSDKNLPKLTDDNALKQLHRQFLRRQGEQQMYAQLLLTFGQHVQQQRQFHQQQQQQQKQQSSVITVEGKTAADEPEIKKLKVHFYFVVAFFTQLDHSESTALRHVTPSVIPVAIPVIATTAANIVSSHIATTTSNAAIAVCTAPSQEAKQPKIELSEEEKQEERLKALRLPTDDLLIEEARKLPTLDSIENLTVSASVFANVLMVDEFVRNFGHVLKIDLNALPTLNEFLAGLQNHPNHLKSFLLLTKILLQLVLEYPGLPSGIAGRTPLGQALKDVGVHRENYSELLKMFLLSRDEDGKKLGTKLECCSFECLDPESKAAILAFLCNELLYCRNVVRDIESNMEEMTRLKGEKWLREGKSRALRAVQTRKRAALRRLRHDIRDDDPSSSRAGTPGSEPSDVSEEVEPALQPSRLKALTPGLGQCDVLTEEEEAMTVDELDEYIGKLNSEAEELRERHNTLINRVRIQPIGQDRFHRFYWVLPRLGVPLVESIASSGLHNPAVNVDITCRQDPPSIIEDPQNFIDPDVIACVEDILDTLCGNEERPDRGKKVRLRRLDNKCKRGWWMISNGKLMEQLRGAFHGRGIRERVLHRLLIKDNFTFTPSTQLKLESVNRPLTNNEINKAMIVRLAAHISSFEQKVVAANVHCRPMFPPGDSRDDDTESEDSVDAWTLDDGYVLMDEAEVNEGCQLFEWNDFKALKDRLLEVERSIERRSTIPAEKILRAQQQNNQNGSSGDASSIMDVSEVQSEASDSISSNGPFDGAAITVDESGNTELLQRWRDYVQEARTGGQIMFALQALDSAIAWEKSIMKASCQICRTSENESQLLLCDACDMGYHMYCFRPRIAAVPDGEWYCPLCVQRACRKVVCLLCAKWNRPNSQPFEPIIVCSKCYNGYHASCFDRPPTVNDPKQWTCPGCLNADGFSTELANSLLNGDVEIALAQQEGQEKQTSCVQEDASGRQEPPRHRRRMTPADYDFPLDMMKNLFNTMLDELWARPESGPFQYPVDTKEVPFYKKVIKRPMDLNQIRMNVESNKYMTQESFIEDLEQIFENCRTFNEDESPIGQSGVTLHKFYLKRWKQLRYNYSKRLKRLKNPRLVHSVTLLPSSSPQHISKNSEQPS</sequence>
<accession>A0A0R3RFI2</accession>
<dbReference type="Gene3D" id="3.30.40.10">
    <property type="entry name" value="Zinc/RING finger domain, C3HC4 (zinc finger)"/>
    <property type="match status" value="2"/>
</dbReference>
<evidence type="ECO:0000256" key="1">
    <source>
        <dbReference type="ARBA" id="ARBA00004123"/>
    </source>
</evidence>
<evidence type="ECO:0000259" key="18">
    <source>
        <dbReference type="PROSITE" id="PS50982"/>
    </source>
</evidence>
<evidence type="ECO:0000256" key="14">
    <source>
        <dbReference type="SAM" id="MobiDB-lite"/>
    </source>
</evidence>
<dbReference type="SUPFAM" id="SSF57903">
    <property type="entry name" value="FYVE/PHD zinc finger"/>
    <property type="match status" value="2"/>
</dbReference>
<dbReference type="Pfam" id="PF15613">
    <property type="entry name" value="WSD"/>
    <property type="match status" value="1"/>
</dbReference>
<dbReference type="GO" id="GO:0008270">
    <property type="term" value="F:zinc ion binding"/>
    <property type="evidence" value="ECO:0007669"/>
    <property type="project" value="UniProtKB-KW"/>
</dbReference>
<dbReference type="InterPro" id="IPR001739">
    <property type="entry name" value="Methyl_CpG_DNA-bd"/>
</dbReference>
<organism evidence="19 20">
    <name type="scientific">Elaeophora elaphi</name>
    <dbReference type="NCBI Taxonomy" id="1147741"/>
    <lineage>
        <taxon>Eukaryota</taxon>
        <taxon>Metazoa</taxon>
        <taxon>Ecdysozoa</taxon>
        <taxon>Nematoda</taxon>
        <taxon>Chromadorea</taxon>
        <taxon>Rhabditida</taxon>
        <taxon>Spirurina</taxon>
        <taxon>Spiruromorpha</taxon>
        <taxon>Filarioidea</taxon>
        <taxon>Onchocercidae</taxon>
        <taxon>Elaeophora</taxon>
    </lineage>
</organism>
<keyword evidence="3" id="KW-0479">Metal-binding</keyword>
<dbReference type="CDD" id="cd05503">
    <property type="entry name" value="Bromo_BAZ2A_B_like"/>
    <property type="match status" value="1"/>
</dbReference>
<dbReference type="PANTHER" id="PTHR45915">
    <property type="entry name" value="TRANSCRIPTION INTERMEDIARY FACTOR"/>
    <property type="match status" value="1"/>
</dbReference>
<dbReference type="SMART" id="SM00297">
    <property type="entry name" value="BROMO"/>
    <property type="match status" value="1"/>
</dbReference>
<dbReference type="STRING" id="1147741.A0A0R3RFI2"/>
<feature type="domain" description="PHD-type" evidence="16">
    <location>
        <begin position="1281"/>
        <end position="1331"/>
    </location>
</feature>
<dbReference type="CDD" id="cd15489">
    <property type="entry name" value="PHD_SF"/>
    <property type="match status" value="1"/>
</dbReference>
<feature type="compositionally biased region" description="Polar residues" evidence="14">
    <location>
        <begin position="78"/>
        <end position="90"/>
    </location>
</feature>
<evidence type="ECO:0000256" key="6">
    <source>
        <dbReference type="ARBA" id="ARBA00023015"/>
    </source>
</evidence>
<evidence type="ECO:0000256" key="13">
    <source>
        <dbReference type="SAM" id="Coils"/>
    </source>
</evidence>
<dbReference type="PANTHER" id="PTHR45915:SF2">
    <property type="entry name" value="TOUTATIS, ISOFORM E"/>
    <property type="match status" value="1"/>
</dbReference>
<evidence type="ECO:0000256" key="9">
    <source>
        <dbReference type="ARBA" id="ARBA00023163"/>
    </source>
</evidence>
<feature type="region of interest" description="Disordered" evidence="14">
    <location>
        <begin position="846"/>
        <end position="880"/>
    </location>
</feature>
<keyword evidence="5" id="KW-0862">Zinc</keyword>
<evidence type="ECO:0000256" key="11">
    <source>
        <dbReference type="PROSITE-ProRule" id="PRU00035"/>
    </source>
</evidence>
<comment type="similarity">
    <text evidence="2">Belongs to the WAL family.</text>
</comment>
<dbReference type="GO" id="GO:0005634">
    <property type="term" value="C:nucleus"/>
    <property type="evidence" value="ECO:0007669"/>
    <property type="project" value="UniProtKB-SubCell"/>
</dbReference>
<dbReference type="GO" id="GO:0003677">
    <property type="term" value="F:DNA binding"/>
    <property type="evidence" value="ECO:0007669"/>
    <property type="project" value="InterPro"/>
</dbReference>
<evidence type="ECO:0000256" key="5">
    <source>
        <dbReference type="ARBA" id="ARBA00022833"/>
    </source>
</evidence>
<dbReference type="Pfam" id="PF00628">
    <property type="entry name" value="PHD"/>
    <property type="match status" value="1"/>
</dbReference>
<feature type="region of interest" description="Disordered" evidence="14">
    <location>
        <begin position="1415"/>
        <end position="1442"/>
    </location>
</feature>
<feature type="compositionally biased region" description="Basic and acidic residues" evidence="14">
    <location>
        <begin position="142"/>
        <end position="151"/>
    </location>
</feature>
<evidence type="ECO:0000259" key="17">
    <source>
        <dbReference type="PROSITE" id="PS50827"/>
    </source>
</evidence>
<dbReference type="SUPFAM" id="SSF47370">
    <property type="entry name" value="Bromodomain"/>
    <property type="match status" value="1"/>
</dbReference>
<keyword evidence="19" id="KW-1185">Reference proteome</keyword>
<dbReference type="PROSITE" id="PS00633">
    <property type="entry name" value="BROMODOMAIN_1"/>
    <property type="match status" value="1"/>
</dbReference>
<keyword evidence="4 12" id="KW-0863">Zinc-finger</keyword>
<dbReference type="SMART" id="SM00391">
    <property type="entry name" value="MBD"/>
    <property type="match status" value="1"/>
</dbReference>
<dbReference type="InterPro" id="IPR001487">
    <property type="entry name" value="Bromodomain"/>
</dbReference>
<dbReference type="InterPro" id="IPR018359">
    <property type="entry name" value="Bromodomain_CS"/>
</dbReference>
<evidence type="ECO:0000256" key="12">
    <source>
        <dbReference type="PROSITE-ProRule" id="PRU00146"/>
    </source>
</evidence>
<evidence type="ECO:0000313" key="20">
    <source>
        <dbReference type="WBParaSite" id="EEL_0000012001-mRNA-1"/>
    </source>
</evidence>
<dbReference type="InterPro" id="IPR036427">
    <property type="entry name" value="Bromodomain-like_sf"/>
</dbReference>
<keyword evidence="9" id="KW-0804">Transcription</keyword>
<feature type="region of interest" description="Disordered" evidence="14">
    <location>
        <begin position="1191"/>
        <end position="1229"/>
    </location>
</feature>
<dbReference type="PRINTS" id="PR00503">
    <property type="entry name" value="BROMODOMAIN"/>
</dbReference>
<dbReference type="SMART" id="SM00249">
    <property type="entry name" value="PHD"/>
    <property type="match status" value="2"/>
</dbReference>
<keyword evidence="10" id="KW-0539">Nucleus</keyword>
<evidence type="ECO:0000256" key="10">
    <source>
        <dbReference type="ARBA" id="ARBA00023242"/>
    </source>
</evidence>
<dbReference type="Gene3D" id="3.30.890.10">
    <property type="entry name" value="Methyl-cpg-binding Protein 2, Chain A"/>
    <property type="match status" value="1"/>
</dbReference>
<evidence type="ECO:0000256" key="8">
    <source>
        <dbReference type="ARBA" id="ARBA00023117"/>
    </source>
</evidence>
<dbReference type="Gene3D" id="1.20.920.10">
    <property type="entry name" value="Bromodomain-like"/>
    <property type="match status" value="1"/>
</dbReference>
<dbReference type="Pfam" id="PF00439">
    <property type="entry name" value="Bromodomain"/>
    <property type="match status" value="1"/>
</dbReference>
<evidence type="ECO:0000313" key="19">
    <source>
        <dbReference type="Proteomes" id="UP000050640"/>
    </source>
</evidence>
<proteinExistence type="inferred from homology"/>
<dbReference type="Proteomes" id="UP000050640">
    <property type="component" value="Unplaced"/>
</dbReference>
<feature type="domain" description="PHD-type" evidence="16">
    <location>
        <begin position="1335"/>
        <end position="1390"/>
    </location>
</feature>
<dbReference type="InterPro" id="IPR013083">
    <property type="entry name" value="Znf_RING/FYVE/PHD"/>
</dbReference>
<dbReference type="Pfam" id="PF01429">
    <property type="entry name" value="MBD"/>
    <property type="match status" value="1"/>
</dbReference>
<feature type="compositionally biased region" description="Polar residues" evidence="14">
    <location>
        <begin position="1215"/>
        <end position="1228"/>
    </location>
</feature>
<dbReference type="FunFam" id="3.30.40.10:FF:000199">
    <property type="entry name" value="Bromodomain adjacent to zinc finger domain 2B"/>
    <property type="match status" value="1"/>
</dbReference>
<evidence type="ECO:0000256" key="3">
    <source>
        <dbReference type="ARBA" id="ARBA00022723"/>
    </source>
</evidence>
<dbReference type="InterPro" id="IPR037374">
    <property type="entry name" value="BAZ2A/B_Bromo"/>
</dbReference>
<evidence type="ECO:0000256" key="7">
    <source>
        <dbReference type="ARBA" id="ARBA00023054"/>
    </source>
</evidence>